<proteinExistence type="predicted"/>
<name>A0A418VPB3_9PROT</name>
<dbReference type="AlphaFoldDB" id="A0A418VPB3"/>
<dbReference type="Proteomes" id="UP000283458">
    <property type="component" value="Unassembled WGS sequence"/>
</dbReference>
<gene>
    <name evidence="2" type="ORF">D3877_23520</name>
</gene>
<sequence>MRPQIQKLDRHPMFGFLVQAAKDRAGGWIEDRAAFDALVLAEYAALRQMLPEAKAPDGPERDSLDSLTAEWSSRMARPAAWRPSLPERVFPDFPDAPPMRDEDIPDDGLGAFRDMLDFPDPVVPQRVHHILADTDHRVQVAAQAQADKRAARKPGKAKQVFEPPVPKGMGPKKRWALS</sequence>
<dbReference type="EMBL" id="QYUL01000004">
    <property type="protein sequence ID" value="RJF78103.1"/>
    <property type="molecule type" value="Genomic_DNA"/>
</dbReference>
<evidence type="ECO:0000313" key="2">
    <source>
        <dbReference type="EMBL" id="RJF78103.1"/>
    </source>
</evidence>
<feature type="region of interest" description="Disordered" evidence="1">
    <location>
        <begin position="145"/>
        <end position="178"/>
    </location>
</feature>
<evidence type="ECO:0000313" key="3">
    <source>
        <dbReference type="Proteomes" id="UP000283458"/>
    </source>
</evidence>
<keyword evidence="3" id="KW-1185">Reference proteome</keyword>
<reference evidence="2 3" key="1">
    <citation type="submission" date="2018-09" db="EMBL/GenBank/DDBJ databases">
        <authorList>
            <person name="Zhu H."/>
        </authorList>
    </citation>
    <scope>NUCLEOTIDE SEQUENCE [LARGE SCALE GENOMIC DNA]</scope>
    <source>
        <strain evidence="2 3">K2W22B-5</strain>
    </source>
</reference>
<comment type="caution">
    <text evidence="2">The sequence shown here is derived from an EMBL/GenBank/DDBJ whole genome shotgun (WGS) entry which is preliminary data.</text>
</comment>
<evidence type="ECO:0000256" key="1">
    <source>
        <dbReference type="SAM" id="MobiDB-lite"/>
    </source>
</evidence>
<organism evidence="2 3">
    <name type="scientific">Azospirillum cavernae</name>
    <dbReference type="NCBI Taxonomy" id="2320860"/>
    <lineage>
        <taxon>Bacteria</taxon>
        <taxon>Pseudomonadati</taxon>
        <taxon>Pseudomonadota</taxon>
        <taxon>Alphaproteobacteria</taxon>
        <taxon>Rhodospirillales</taxon>
        <taxon>Azospirillaceae</taxon>
        <taxon>Azospirillum</taxon>
    </lineage>
</organism>
<protein>
    <submittedName>
        <fullName evidence="2">Uncharacterized protein</fullName>
    </submittedName>
</protein>
<accession>A0A418VPB3</accession>